<feature type="transmembrane region" description="Helical" evidence="6">
    <location>
        <begin position="254"/>
        <end position="275"/>
    </location>
</feature>
<dbReference type="OrthoDB" id="4332123at2"/>
<dbReference type="GO" id="GO:0022857">
    <property type="term" value="F:transmembrane transporter activity"/>
    <property type="evidence" value="ECO:0007669"/>
    <property type="project" value="InterPro"/>
</dbReference>
<dbReference type="OMA" id="VYAGMQI"/>
<gene>
    <name evidence="9" type="ORF">A8L58_08160</name>
    <name evidence="8" type="ORF">AXH35_06695</name>
</gene>
<evidence type="ECO:0000256" key="6">
    <source>
        <dbReference type="SAM" id="Phobius"/>
    </source>
</evidence>
<evidence type="ECO:0000313" key="10">
    <source>
        <dbReference type="Proteomes" id="UP000075221"/>
    </source>
</evidence>
<evidence type="ECO:0000256" key="1">
    <source>
        <dbReference type="ARBA" id="ARBA00004651"/>
    </source>
</evidence>
<dbReference type="InterPro" id="IPR011701">
    <property type="entry name" value="MFS"/>
</dbReference>
<comment type="subcellular location">
    <subcellularLocation>
        <location evidence="1">Cell membrane</location>
        <topology evidence="1">Multi-pass membrane protein</topology>
    </subcellularLocation>
</comment>
<dbReference type="GO" id="GO:0005886">
    <property type="term" value="C:plasma membrane"/>
    <property type="evidence" value="ECO:0007669"/>
    <property type="project" value="UniProtKB-SubCell"/>
</dbReference>
<evidence type="ECO:0000256" key="2">
    <source>
        <dbReference type="ARBA" id="ARBA00022475"/>
    </source>
</evidence>
<feature type="transmembrane region" description="Helical" evidence="6">
    <location>
        <begin position="167"/>
        <end position="187"/>
    </location>
</feature>
<evidence type="ECO:0000313" key="9">
    <source>
        <dbReference type="EMBL" id="AOZ46680.1"/>
    </source>
</evidence>
<dbReference type="RefSeq" id="WP_015071386.1">
    <property type="nucleotide sequence ID" value="NZ_CP013126.1"/>
</dbReference>
<dbReference type="GeneID" id="88085040"/>
<dbReference type="PANTHER" id="PTHR43124">
    <property type="entry name" value="PURINE EFFLUX PUMP PBUE"/>
    <property type="match status" value="1"/>
</dbReference>
<dbReference type="EMBL" id="CP015970">
    <property type="protein sequence ID" value="AOZ46680.1"/>
    <property type="molecule type" value="Genomic_DNA"/>
</dbReference>
<dbReference type="Proteomes" id="UP000075221">
    <property type="component" value="Chromosome"/>
</dbReference>
<dbReference type="PROSITE" id="PS50850">
    <property type="entry name" value="MFS"/>
    <property type="match status" value="1"/>
</dbReference>
<dbReference type="KEGG" id="aaci:ASQ49_08450"/>
<evidence type="ECO:0000313" key="11">
    <source>
        <dbReference type="Proteomes" id="UP000178666"/>
    </source>
</evidence>
<evidence type="ECO:0000259" key="7">
    <source>
        <dbReference type="PROSITE" id="PS50850"/>
    </source>
</evidence>
<feature type="transmembrane region" description="Helical" evidence="6">
    <location>
        <begin position="12"/>
        <end position="30"/>
    </location>
</feature>
<reference evidence="8 10" key="2">
    <citation type="submission" date="2016-02" db="EMBL/GenBank/DDBJ databases">
        <title>Complete Genome Sequence of Propionibacterium acidipropionici ATCC 55737.</title>
        <authorList>
            <person name="Luna Flores C.H."/>
            <person name="Nielsen L.K."/>
            <person name="Marcellin E."/>
        </authorList>
    </citation>
    <scope>NUCLEOTIDE SEQUENCE [LARGE SCALE GENOMIC DNA]</scope>
    <source>
        <strain evidence="8 10">ATCC 55737</strain>
    </source>
</reference>
<dbReference type="AlphaFoldDB" id="A0A142KGG3"/>
<protein>
    <submittedName>
        <fullName evidence="8">MFS transporter permease</fullName>
    </submittedName>
</protein>
<feature type="transmembrane region" description="Helical" evidence="6">
    <location>
        <begin position="345"/>
        <end position="367"/>
    </location>
</feature>
<keyword evidence="2" id="KW-1003">Cell membrane</keyword>
<feature type="transmembrane region" description="Helical" evidence="6">
    <location>
        <begin position="312"/>
        <end position="333"/>
    </location>
</feature>
<feature type="transmembrane region" description="Helical" evidence="6">
    <location>
        <begin position="42"/>
        <end position="63"/>
    </location>
</feature>
<name>A0A142KGG3_9ACTN</name>
<feature type="transmembrane region" description="Helical" evidence="6">
    <location>
        <begin position="102"/>
        <end position="125"/>
    </location>
</feature>
<evidence type="ECO:0000256" key="4">
    <source>
        <dbReference type="ARBA" id="ARBA00022989"/>
    </source>
</evidence>
<dbReference type="CDD" id="cd06174">
    <property type="entry name" value="MFS"/>
    <property type="match status" value="1"/>
</dbReference>
<reference evidence="9 11" key="1">
    <citation type="journal article" date="2016" name="Plant Dis.">
        <title>Improved production of propionic acid using genome shuffling.</title>
        <authorList>
            <person name="Luna-Flores C.H."/>
            <person name="Palfreyman R.W."/>
            <person name="Kromer J.O."/>
            <person name="Nielsen L.K."/>
            <person name="Marcellin E."/>
        </authorList>
    </citation>
    <scope>NUCLEOTIDE SEQUENCE [LARGE SCALE GENOMIC DNA]</scope>
    <source>
        <strain evidence="9 11">F3E8</strain>
    </source>
</reference>
<keyword evidence="5 6" id="KW-0472">Membrane</keyword>
<evidence type="ECO:0000256" key="3">
    <source>
        <dbReference type="ARBA" id="ARBA00022692"/>
    </source>
</evidence>
<proteinExistence type="predicted"/>
<dbReference type="Pfam" id="PF07690">
    <property type="entry name" value="MFS_1"/>
    <property type="match status" value="1"/>
</dbReference>
<keyword evidence="4 6" id="KW-1133">Transmembrane helix</keyword>
<dbReference type="EMBL" id="CP014352">
    <property type="protein sequence ID" value="AMS05201.1"/>
    <property type="molecule type" value="Genomic_DNA"/>
</dbReference>
<feature type="transmembrane region" description="Helical" evidence="6">
    <location>
        <begin position="387"/>
        <end position="406"/>
    </location>
</feature>
<feature type="transmembrane region" description="Helical" evidence="6">
    <location>
        <begin position="287"/>
        <end position="306"/>
    </location>
</feature>
<evidence type="ECO:0000256" key="5">
    <source>
        <dbReference type="ARBA" id="ARBA00023136"/>
    </source>
</evidence>
<dbReference type="SUPFAM" id="SSF103473">
    <property type="entry name" value="MFS general substrate transporter"/>
    <property type="match status" value="1"/>
</dbReference>
<keyword evidence="3 6" id="KW-0812">Transmembrane</keyword>
<dbReference type="InterPro" id="IPR050189">
    <property type="entry name" value="MFS_Efflux_Transporters"/>
</dbReference>
<feature type="transmembrane region" description="Helical" evidence="6">
    <location>
        <begin position="137"/>
        <end position="161"/>
    </location>
</feature>
<dbReference type="PANTHER" id="PTHR43124:SF3">
    <property type="entry name" value="CHLORAMPHENICOL EFFLUX PUMP RV0191"/>
    <property type="match status" value="1"/>
</dbReference>
<keyword evidence="11" id="KW-1185">Reference proteome</keyword>
<sequence length="418" mass="43968">MVESRTSHRAWIVWGAGVLAYTLAILHRSSLGVMGLAAASHFHATAGIVATFMVLQLAVYALAQLPAGMLLDRMGPRFVITLGAVFMTAGQTTIALTDQIPVAILARILVGIGDACTFSSAIRLIPSWFPVRMVPMLTQLTGLLGQVGQIGSTVGLVALVGSRGWRTTYLVAAGIGALGVAISAGLLRDAPAGIAGQRTSVALRQMPHEVLEVIRHPATGVGFWAHWSTNLGGVVYSMMWGMPYLTRAEGRSTGTASALLTLYIVVSALTGLIAARLTQRHPLHRSSLISGMVCLAVIAWVAVLVWPGRAPLWLLAGLSIGLGLALPGGSVGFDVLRTEHPAHRLGTATGIAIMGGFTASLILIQIIGWMLDVLCPGGAYTLSGFRWAMSVQLVFFAIGIAGIVFCRNRLRRLRAAAG</sequence>
<feature type="domain" description="Major facilitator superfamily (MFS) profile" evidence="7">
    <location>
        <begin position="13"/>
        <end position="414"/>
    </location>
</feature>
<dbReference type="Proteomes" id="UP000178666">
    <property type="component" value="Chromosome"/>
</dbReference>
<accession>A0A142KGG3</accession>
<organism evidence="8 10">
    <name type="scientific">Acidipropionibacterium acidipropionici</name>
    <dbReference type="NCBI Taxonomy" id="1748"/>
    <lineage>
        <taxon>Bacteria</taxon>
        <taxon>Bacillati</taxon>
        <taxon>Actinomycetota</taxon>
        <taxon>Actinomycetes</taxon>
        <taxon>Propionibacteriales</taxon>
        <taxon>Propionibacteriaceae</taxon>
        <taxon>Acidipropionibacterium</taxon>
    </lineage>
</organism>
<dbReference type="InterPro" id="IPR036259">
    <property type="entry name" value="MFS_trans_sf"/>
</dbReference>
<feature type="transmembrane region" description="Helical" evidence="6">
    <location>
        <begin position="75"/>
        <end position="96"/>
    </location>
</feature>
<dbReference type="InterPro" id="IPR020846">
    <property type="entry name" value="MFS_dom"/>
</dbReference>
<dbReference type="Gene3D" id="1.20.1250.20">
    <property type="entry name" value="MFS general substrate transporter like domains"/>
    <property type="match status" value="2"/>
</dbReference>
<evidence type="ECO:0000313" key="8">
    <source>
        <dbReference type="EMBL" id="AMS05201.1"/>
    </source>
</evidence>